<protein>
    <submittedName>
        <fullName evidence="2">Uncharacterized protein</fullName>
    </submittedName>
</protein>
<keyword evidence="1" id="KW-0812">Transmembrane</keyword>
<feature type="transmembrane region" description="Helical" evidence="1">
    <location>
        <begin position="6"/>
        <end position="28"/>
    </location>
</feature>
<dbReference type="EMBL" id="KZ084086">
    <property type="protein sequence ID" value="OSD08494.1"/>
    <property type="molecule type" value="Genomic_DNA"/>
</dbReference>
<accession>A0A1Y2J6S4</accession>
<dbReference type="AlphaFoldDB" id="A0A1Y2J6S4"/>
<keyword evidence="1" id="KW-0472">Membrane</keyword>
<gene>
    <name evidence="2" type="ORF">PYCCODRAFT_26004</name>
</gene>
<dbReference type="Proteomes" id="UP000193067">
    <property type="component" value="Unassembled WGS sequence"/>
</dbReference>
<organism evidence="2 3">
    <name type="scientific">Trametes coccinea (strain BRFM310)</name>
    <name type="common">Pycnoporus coccineus</name>
    <dbReference type="NCBI Taxonomy" id="1353009"/>
    <lineage>
        <taxon>Eukaryota</taxon>
        <taxon>Fungi</taxon>
        <taxon>Dikarya</taxon>
        <taxon>Basidiomycota</taxon>
        <taxon>Agaricomycotina</taxon>
        <taxon>Agaricomycetes</taxon>
        <taxon>Polyporales</taxon>
        <taxon>Polyporaceae</taxon>
        <taxon>Trametes</taxon>
    </lineage>
</organism>
<sequence>MLAWAWLDVAGISWIIIFFVGDLGAFWVTSAPSNSSSGSHCATSLALRSCTAACCCYFNYCR</sequence>
<name>A0A1Y2J6S4_TRAC3</name>
<evidence type="ECO:0000313" key="3">
    <source>
        <dbReference type="Proteomes" id="UP000193067"/>
    </source>
</evidence>
<reference evidence="2 3" key="1">
    <citation type="journal article" date="2015" name="Biotechnol. Biofuels">
        <title>Enhanced degradation of softwood versus hardwood by the white-rot fungus Pycnoporus coccineus.</title>
        <authorList>
            <person name="Couturier M."/>
            <person name="Navarro D."/>
            <person name="Chevret D."/>
            <person name="Henrissat B."/>
            <person name="Piumi F."/>
            <person name="Ruiz-Duenas F.J."/>
            <person name="Martinez A.T."/>
            <person name="Grigoriev I.V."/>
            <person name="Riley R."/>
            <person name="Lipzen A."/>
            <person name="Berrin J.G."/>
            <person name="Master E.R."/>
            <person name="Rosso M.N."/>
        </authorList>
    </citation>
    <scope>NUCLEOTIDE SEQUENCE [LARGE SCALE GENOMIC DNA]</scope>
    <source>
        <strain evidence="2 3">BRFM310</strain>
    </source>
</reference>
<proteinExistence type="predicted"/>
<keyword evidence="3" id="KW-1185">Reference proteome</keyword>
<evidence type="ECO:0000313" key="2">
    <source>
        <dbReference type="EMBL" id="OSD08494.1"/>
    </source>
</evidence>
<keyword evidence="1" id="KW-1133">Transmembrane helix</keyword>
<evidence type="ECO:0000256" key="1">
    <source>
        <dbReference type="SAM" id="Phobius"/>
    </source>
</evidence>